<gene>
    <name evidence="4" type="ORF">FVEG_01663</name>
</gene>
<evidence type="ECO:0000313" key="5">
    <source>
        <dbReference type="Proteomes" id="UP000009096"/>
    </source>
</evidence>
<dbReference type="STRING" id="334819.W7LSK3"/>
<dbReference type="Gene3D" id="4.10.240.10">
    <property type="entry name" value="Zn(2)-C6 fungal-type DNA-binding domain"/>
    <property type="match status" value="1"/>
</dbReference>
<evidence type="ECO:0000256" key="2">
    <source>
        <dbReference type="SAM" id="MobiDB-lite"/>
    </source>
</evidence>
<dbReference type="RefSeq" id="XP_018744646.1">
    <property type="nucleotide sequence ID" value="XM_018888668.1"/>
</dbReference>
<protein>
    <recommendedName>
        <fullName evidence="3">Zn(2)-C6 fungal-type domain-containing protein</fullName>
    </recommendedName>
</protein>
<proteinExistence type="predicted"/>
<feature type="region of interest" description="Disordered" evidence="2">
    <location>
        <begin position="143"/>
        <end position="180"/>
    </location>
</feature>
<dbReference type="PROSITE" id="PS50048">
    <property type="entry name" value="ZN2_CY6_FUNGAL_2"/>
    <property type="match status" value="1"/>
</dbReference>
<dbReference type="CDD" id="cd00067">
    <property type="entry name" value="GAL4"/>
    <property type="match status" value="1"/>
</dbReference>
<dbReference type="OrthoDB" id="3477330at2759"/>
<dbReference type="GO" id="GO:0008270">
    <property type="term" value="F:zinc ion binding"/>
    <property type="evidence" value="ECO:0007669"/>
    <property type="project" value="InterPro"/>
</dbReference>
<dbReference type="SMART" id="SM00066">
    <property type="entry name" value="GAL4"/>
    <property type="match status" value="1"/>
</dbReference>
<reference evidence="4 5" key="1">
    <citation type="journal article" date="2010" name="Nature">
        <title>Comparative genomics reveals mobile pathogenicity chromosomes in Fusarium.</title>
        <authorList>
            <person name="Ma L.J."/>
            <person name="van der Does H.C."/>
            <person name="Borkovich K.A."/>
            <person name="Coleman J.J."/>
            <person name="Daboussi M.J."/>
            <person name="Di Pietro A."/>
            <person name="Dufresne M."/>
            <person name="Freitag M."/>
            <person name="Grabherr M."/>
            <person name="Henrissat B."/>
            <person name="Houterman P.M."/>
            <person name="Kang S."/>
            <person name="Shim W.B."/>
            <person name="Woloshuk C."/>
            <person name="Xie X."/>
            <person name="Xu J.R."/>
            <person name="Antoniw J."/>
            <person name="Baker S.E."/>
            <person name="Bluhm B.H."/>
            <person name="Breakspear A."/>
            <person name="Brown D.W."/>
            <person name="Butchko R.A."/>
            <person name="Chapman S."/>
            <person name="Coulson R."/>
            <person name="Coutinho P.M."/>
            <person name="Danchin E.G."/>
            <person name="Diener A."/>
            <person name="Gale L.R."/>
            <person name="Gardiner D.M."/>
            <person name="Goff S."/>
            <person name="Hammond-Kosack K.E."/>
            <person name="Hilburn K."/>
            <person name="Hua-Van A."/>
            <person name="Jonkers W."/>
            <person name="Kazan K."/>
            <person name="Kodira C.D."/>
            <person name="Koehrsen M."/>
            <person name="Kumar L."/>
            <person name="Lee Y.H."/>
            <person name="Li L."/>
            <person name="Manners J.M."/>
            <person name="Miranda-Saavedra D."/>
            <person name="Mukherjee M."/>
            <person name="Park G."/>
            <person name="Park J."/>
            <person name="Park S.Y."/>
            <person name="Proctor R.H."/>
            <person name="Regev A."/>
            <person name="Ruiz-Roldan M.C."/>
            <person name="Sain D."/>
            <person name="Sakthikumar S."/>
            <person name="Sykes S."/>
            <person name="Schwartz D.C."/>
            <person name="Turgeon B.G."/>
            <person name="Wapinski I."/>
            <person name="Yoder O."/>
            <person name="Young S."/>
            <person name="Zeng Q."/>
            <person name="Zhou S."/>
            <person name="Galagan J."/>
            <person name="Cuomo C.A."/>
            <person name="Kistler H.C."/>
            <person name="Rep M."/>
        </authorList>
    </citation>
    <scope>NUCLEOTIDE SEQUENCE [LARGE SCALE GENOMIC DNA]</scope>
    <source>
        <strain evidence="5">M3125 / FGSC 7600</strain>
    </source>
</reference>
<dbReference type="SUPFAM" id="SSF57701">
    <property type="entry name" value="Zn2/Cys6 DNA-binding domain"/>
    <property type="match status" value="1"/>
</dbReference>
<dbReference type="EMBL" id="DS022243">
    <property type="protein sequence ID" value="EWG38455.1"/>
    <property type="molecule type" value="Genomic_DNA"/>
</dbReference>
<evidence type="ECO:0000256" key="1">
    <source>
        <dbReference type="ARBA" id="ARBA00023242"/>
    </source>
</evidence>
<dbReference type="AlphaFoldDB" id="W7LSK3"/>
<dbReference type="GO" id="GO:0000976">
    <property type="term" value="F:transcription cis-regulatory region binding"/>
    <property type="evidence" value="ECO:0007669"/>
    <property type="project" value="TreeGrafter"/>
</dbReference>
<dbReference type="PROSITE" id="PS00463">
    <property type="entry name" value="ZN2_CY6_FUNGAL_1"/>
    <property type="match status" value="1"/>
</dbReference>
<organism evidence="4 5">
    <name type="scientific">Gibberella moniliformis (strain M3125 / FGSC 7600)</name>
    <name type="common">Maize ear and stalk rot fungus</name>
    <name type="synonym">Fusarium verticillioides</name>
    <dbReference type="NCBI Taxonomy" id="334819"/>
    <lineage>
        <taxon>Eukaryota</taxon>
        <taxon>Fungi</taxon>
        <taxon>Dikarya</taxon>
        <taxon>Ascomycota</taxon>
        <taxon>Pezizomycotina</taxon>
        <taxon>Sordariomycetes</taxon>
        <taxon>Hypocreomycetidae</taxon>
        <taxon>Hypocreales</taxon>
        <taxon>Nectriaceae</taxon>
        <taxon>Fusarium</taxon>
        <taxon>Fusarium fujikuroi species complex</taxon>
    </lineage>
</organism>
<dbReference type="GO" id="GO:0045944">
    <property type="term" value="P:positive regulation of transcription by RNA polymerase II"/>
    <property type="evidence" value="ECO:0007669"/>
    <property type="project" value="TreeGrafter"/>
</dbReference>
<dbReference type="KEGG" id="fvr:FVEG_01663"/>
<sequence>MDQASLRKRRHKSFAGCWTCRARKVKCDETRPRCVQCSLKRLSCEGYEVRLRWMPLEVASHGYCHDGSRQSEDDLGPGQQRLQRSLVICNENVESALQLSELDDIFSQIDSFQGKKDHSHHSQLFLSSFGVFDPSYTEQGYQDDGTLPFYATAPPPEDTPPSLSSNSFADSWEPESSHEEYLPHASVPAFNLTGFGALLHAHEASVSLTSYQESAAITLEDSIQDNTAVILRDRPPESPATSITTAPPERFNYYTSSSQHPQQQDGRALWWKDTSNTIIHNPEPLPLPTLERFLLNHYVHRVVHLFCVISYEKSPWKTIHLPRVLQSAGQLSLHGSSTKVREALRDRAAEHQCVLPGRLISARAGCEKKWSIGCEVACGDV</sequence>
<dbReference type="VEuPathDB" id="FungiDB:FVEG_01663"/>
<dbReference type="PANTHER" id="PTHR37534">
    <property type="entry name" value="TRANSCRIPTIONAL ACTIVATOR PROTEIN UGA3"/>
    <property type="match status" value="1"/>
</dbReference>
<dbReference type="eggNOG" id="ENOG502QQBG">
    <property type="taxonomic scope" value="Eukaryota"/>
</dbReference>
<keyword evidence="5" id="KW-1185">Reference proteome</keyword>
<name>W7LSK3_GIBM7</name>
<dbReference type="Proteomes" id="UP000009096">
    <property type="component" value="Chromosome 6"/>
</dbReference>
<evidence type="ECO:0000259" key="3">
    <source>
        <dbReference type="PROSITE" id="PS50048"/>
    </source>
</evidence>
<dbReference type="GeneID" id="30059937"/>
<feature type="domain" description="Zn(2)-C6 fungal-type" evidence="3">
    <location>
        <begin position="16"/>
        <end position="44"/>
    </location>
</feature>
<dbReference type="InterPro" id="IPR001138">
    <property type="entry name" value="Zn2Cys6_DnaBD"/>
</dbReference>
<dbReference type="Pfam" id="PF00172">
    <property type="entry name" value="Zn_clus"/>
    <property type="match status" value="1"/>
</dbReference>
<evidence type="ECO:0000313" key="4">
    <source>
        <dbReference type="EMBL" id="EWG38455.1"/>
    </source>
</evidence>
<keyword evidence="1" id="KW-0539">Nucleus</keyword>
<dbReference type="GO" id="GO:0000981">
    <property type="term" value="F:DNA-binding transcription factor activity, RNA polymerase II-specific"/>
    <property type="evidence" value="ECO:0007669"/>
    <property type="project" value="InterPro"/>
</dbReference>
<dbReference type="EMBL" id="CM000583">
    <property type="protein sequence ID" value="EWG38455.1"/>
    <property type="molecule type" value="Genomic_DNA"/>
</dbReference>
<accession>W7LSK3</accession>
<dbReference type="GO" id="GO:0005634">
    <property type="term" value="C:nucleus"/>
    <property type="evidence" value="ECO:0007669"/>
    <property type="project" value="TreeGrafter"/>
</dbReference>
<dbReference type="PANTHER" id="PTHR37534:SF7">
    <property type="entry name" value="TRANSCRIPTIONAL ACTIVATOR PROTEIN UGA3"/>
    <property type="match status" value="1"/>
</dbReference>
<dbReference type="InterPro" id="IPR036864">
    <property type="entry name" value="Zn2-C6_fun-type_DNA-bd_sf"/>
</dbReference>